<name>A0ABY5M4B6_9CYAN</name>
<dbReference type="EMBL" id="CP099464">
    <property type="protein sequence ID" value="UUO17611.1"/>
    <property type="molecule type" value="Genomic_DNA"/>
</dbReference>
<evidence type="ECO:0000313" key="3">
    <source>
        <dbReference type="Proteomes" id="UP001057561"/>
    </source>
</evidence>
<sequence length="322" mass="36764">MQKLLTIAIPTYNRAALLDKQLAWLATAIKGWESECEIIISDNCSTDNTPGVVKKWQTAFSNTVFIANRNRENIGLMPNIAFCLQAAGSKYVWTVGDDDPIQERTLAHVVTTIKRNPTLSLMFLNCCGRDKNTNKVLVEHWFPSDSDEIIVDSKPVFQRYLQGSFGGVLFMTATIYNTELVQQALQNWTTSCKNLASQAYWTGFCAAYGNIIVTQDNYLECTMHASSLEENPRWSLMMRYVYIPEIYLKLLSLGYSAKFCQRMILENIFNLSDWKILLGALRRWPVLATNIIITYLQLVGRFIYQLNFNQKKSAIDISRISN</sequence>
<dbReference type="PANTHER" id="PTHR22916:SF3">
    <property type="entry name" value="UDP-GLCNAC:BETAGAL BETA-1,3-N-ACETYLGLUCOSAMINYLTRANSFERASE-LIKE PROTEIN 1"/>
    <property type="match status" value="1"/>
</dbReference>
<gene>
    <name evidence="2" type="ORF">NG743_11845</name>
</gene>
<organism evidence="2 3">
    <name type="scientific">Dolichospermum heterosporum TAC447</name>
    <dbReference type="NCBI Taxonomy" id="747523"/>
    <lineage>
        <taxon>Bacteria</taxon>
        <taxon>Bacillati</taxon>
        <taxon>Cyanobacteriota</taxon>
        <taxon>Cyanophyceae</taxon>
        <taxon>Nostocales</taxon>
        <taxon>Aphanizomenonaceae</taxon>
        <taxon>Dolichospermum</taxon>
        <taxon>Dolichospermum heterosporum</taxon>
    </lineage>
</organism>
<accession>A0ABY5M4B6</accession>
<proteinExistence type="predicted"/>
<dbReference type="InterPro" id="IPR029044">
    <property type="entry name" value="Nucleotide-diphossugar_trans"/>
</dbReference>
<dbReference type="InterPro" id="IPR001173">
    <property type="entry name" value="Glyco_trans_2-like"/>
</dbReference>
<dbReference type="PANTHER" id="PTHR22916">
    <property type="entry name" value="GLYCOSYLTRANSFERASE"/>
    <property type="match status" value="1"/>
</dbReference>
<dbReference type="CDD" id="cd00761">
    <property type="entry name" value="Glyco_tranf_GTA_type"/>
    <property type="match status" value="1"/>
</dbReference>
<dbReference type="RefSeq" id="WP_193962136.1">
    <property type="nucleotide sequence ID" value="NZ_CP099464.1"/>
</dbReference>
<dbReference type="Proteomes" id="UP001057561">
    <property type="component" value="Chromosome"/>
</dbReference>
<feature type="domain" description="Glycosyltransferase 2-like" evidence="1">
    <location>
        <begin position="6"/>
        <end position="126"/>
    </location>
</feature>
<protein>
    <submittedName>
        <fullName evidence="2">Glycosyltransferase</fullName>
    </submittedName>
</protein>
<reference evidence="2" key="1">
    <citation type="submission" date="2022-06" db="EMBL/GenBank/DDBJ databases">
        <title>Nostosin G and Spiroidesin B from the Cyanobacterium Dolichospermum sp. NIES-1697.</title>
        <authorList>
            <person name="Phan C.-S."/>
            <person name="Mehjabin J.J."/>
            <person name="Anas A.R.J."/>
            <person name="Hayasaka M."/>
            <person name="Onoki R."/>
            <person name="Wang J."/>
            <person name="Umezawa T."/>
            <person name="Washio K."/>
            <person name="Morikawa M."/>
            <person name="Okino T."/>
        </authorList>
    </citation>
    <scope>NUCLEOTIDE SEQUENCE</scope>
    <source>
        <strain evidence="2">NIES-1697</strain>
    </source>
</reference>
<evidence type="ECO:0000259" key="1">
    <source>
        <dbReference type="Pfam" id="PF00535"/>
    </source>
</evidence>
<dbReference type="Gene3D" id="3.90.550.10">
    <property type="entry name" value="Spore Coat Polysaccharide Biosynthesis Protein SpsA, Chain A"/>
    <property type="match status" value="1"/>
</dbReference>
<keyword evidence="3" id="KW-1185">Reference proteome</keyword>
<evidence type="ECO:0000313" key="2">
    <source>
        <dbReference type="EMBL" id="UUO17611.1"/>
    </source>
</evidence>
<dbReference type="SUPFAM" id="SSF53448">
    <property type="entry name" value="Nucleotide-diphospho-sugar transferases"/>
    <property type="match status" value="1"/>
</dbReference>
<dbReference type="Pfam" id="PF00535">
    <property type="entry name" value="Glycos_transf_2"/>
    <property type="match status" value="1"/>
</dbReference>